<organism evidence="1 2">
    <name type="scientific">Desulfosarcina ovata subsp. ovata</name>
    <dbReference type="NCBI Taxonomy" id="2752305"/>
    <lineage>
        <taxon>Bacteria</taxon>
        <taxon>Pseudomonadati</taxon>
        <taxon>Thermodesulfobacteriota</taxon>
        <taxon>Desulfobacteria</taxon>
        <taxon>Desulfobacterales</taxon>
        <taxon>Desulfosarcinaceae</taxon>
        <taxon>Desulfosarcina</taxon>
    </lineage>
</organism>
<proteinExistence type="predicted"/>
<dbReference type="Proteomes" id="UP000422108">
    <property type="component" value="Chromosome"/>
</dbReference>
<name>A0A5K8AKT4_9BACT</name>
<dbReference type="AlphaFoldDB" id="A0A5K8AKT4"/>
<accession>A0A5K8AKT4</accession>
<gene>
    <name evidence="1" type="ORF">DSCOOX_65270</name>
</gene>
<reference evidence="1 2" key="1">
    <citation type="submission" date="2019-11" db="EMBL/GenBank/DDBJ databases">
        <title>Comparative genomics of hydrocarbon-degrading Desulfosarcina strains.</title>
        <authorList>
            <person name="Watanabe M."/>
            <person name="Kojima H."/>
            <person name="Fukui M."/>
        </authorList>
    </citation>
    <scope>NUCLEOTIDE SEQUENCE [LARGE SCALE GENOMIC DNA]</scope>
    <source>
        <strain evidence="2">oXyS1</strain>
    </source>
</reference>
<evidence type="ECO:0000313" key="2">
    <source>
        <dbReference type="Proteomes" id="UP000422108"/>
    </source>
</evidence>
<dbReference type="EMBL" id="AP021879">
    <property type="protein sequence ID" value="BBO93347.1"/>
    <property type="molecule type" value="Genomic_DNA"/>
</dbReference>
<keyword evidence="2" id="KW-1185">Reference proteome</keyword>
<protein>
    <submittedName>
        <fullName evidence="1">Uncharacterized protein</fullName>
    </submittedName>
</protein>
<sequence>MPIACRTVAARKAAALPEIPVTINGPRRVAMVRTRSRNAVFS</sequence>
<evidence type="ECO:0000313" key="1">
    <source>
        <dbReference type="EMBL" id="BBO93347.1"/>
    </source>
</evidence>